<dbReference type="SUPFAM" id="SSF52058">
    <property type="entry name" value="L domain-like"/>
    <property type="match status" value="1"/>
</dbReference>
<evidence type="ECO:0000313" key="1">
    <source>
        <dbReference type="EMBL" id="KAF6740921.1"/>
    </source>
</evidence>
<protein>
    <submittedName>
        <fullName evidence="1">Uncharacterized protein</fullName>
    </submittedName>
</protein>
<dbReference type="InterPro" id="IPR032675">
    <property type="entry name" value="LRR_dom_sf"/>
</dbReference>
<organism evidence="1 2">
    <name type="scientific">Ephemerocybe angulata</name>
    <dbReference type="NCBI Taxonomy" id="980116"/>
    <lineage>
        <taxon>Eukaryota</taxon>
        <taxon>Fungi</taxon>
        <taxon>Dikarya</taxon>
        <taxon>Basidiomycota</taxon>
        <taxon>Agaricomycotina</taxon>
        <taxon>Agaricomycetes</taxon>
        <taxon>Agaricomycetidae</taxon>
        <taxon>Agaricales</taxon>
        <taxon>Agaricineae</taxon>
        <taxon>Psathyrellaceae</taxon>
        <taxon>Ephemerocybe</taxon>
    </lineage>
</organism>
<keyword evidence="2" id="KW-1185">Reference proteome</keyword>
<accession>A0A8H6H7G0</accession>
<dbReference type="Gene3D" id="3.80.10.10">
    <property type="entry name" value="Ribonuclease Inhibitor"/>
    <property type="match status" value="1"/>
</dbReference>
<proteinExistence type="predicted"/>
<comment type="caution">
    <text evidence="1">The sequence shown here is derived from an EMBL/GenBank/DDBJ whole genome shotgun (WGS) entry which is preliminary data.</text>
</comment>
<dbReference type="Proteomes" id="UP000521943">
    <property type="component" value="Unassembled WGS sequence"/>
</dbReference>
<dbReference type="EMBL" id="JACGCI010000354">
    <property type="protein sequence ID" value="KAF6740921.1"/>
    <property type="molecule type" value="Genomic_DNA"/>
</dbReference>
<gene>
    <name evidence="1" type="ORF">DFP72DRAFT_1085989</name>
</gene>
<reference evidence="1 2" key="1">
    <citation type="submission" date="2020-07" db="EMBL/GenBank/DDBJ databases">
        <title>Comparative genomics of pyrophilous fungi reveals a link between fire events and developmental genes.</title>
        <authorList>
            <consortium name="DOE Joint Genome Institute"/>
            <person name="Steindorff A.S."/>
            <person name="Carver A."/>
            <person name="Calhoun S."/>
            <person name="Stillman K."/>
            <person name="Liu H."/>
            <person name="Lipzen A."/>
            <person name="Pangilinan J."/>
            <person name="Labutti K."/>
            <person name="Bruns T.D."/>
            <person name="Grigoriev I.V."/>
        </authorList>
    </citation>
    <scope>NUCLEOTIDE SEQUENCE [LARGE SCALE GENOMIC DNA]</scope>
    <source>
        <strain evidence="1 2">CBS 144469</strain>
    </source>
</reference>
<name>A0A8H6H7G0_9AGAR</name>
<dbReference type="AlphaFoldDB" id="A0A8H6H7G0"/>
<dbReference type="OrthoDB" id="3130392at2759"/>
<evidence type="ECO:0000313" key="2">
    <source>
        <dbReference type="Proteomes" id="UP000521943"/>
    </source>
</evidence>
<sequence>MSFTGSTIPTYVVRHLPRRHDQDVGVTFTPGPRRPLPSHPPFPAEIWREILLHTVPTRDDFKTAFTLNEVPTPCFSPNEDRRHLATSYALVSTLFHDIAMPILWEHITVRTRKQLGDARRGAQIGTSLWQQIRPLGFACRRLDLRMQEPWTLPPLQRLLQHLPNLEILIVDNSLVDFPVISDEYFRLFVNTIPNIIKQAQCHSIRRLETWGLGLPFNTNDFALLPATLPSLESLHLTGIISPDQNDVAVLNHDCTVFKSLTTLSFSPNPYPTSHFAVELNSIVTTHDPFPALRHFDVHHGDYFRLPMSPFYQRCGGHLLRLSIHTGDPSFTPDIDVPGTWPKLQVLHITINTYQHGSLPVNLPQLHTIIAIEGRGMRGRGWLHRLESFVSSLTGGEKYPSLRHVRLHLRNTLRRGWWPTVVEYFMDKVRACGYHVDIHYIL</sequence>